<evidence type="ECO:0000313" key="7">
    <source>
        <dbReference type="EMBL" id="EQD79433.1"/>
    </source>
</evidence>
<dbReference type="PROSITE" id="PS50011">
    <property type="entry name" value="PROTEIN_KINASE_DOM"/>
    <property type="match status" value="1"/>
</dbReference>
<comment type="caution">
    <text evidence="7">The sequence shown here is derived from an EMBL/GenBank/DDBJ whole genome shotgun (WGS) entry which is preliminary data.</text>
</comment>
<reference evidence="7" key="2">
    <citation type="journal article" date="2014" name="ISME J.">
        <title>Microbial stratification in low pH oxic and suboxic macroscopic growths along an acid mine drainage.</title>
        <authorList>
            <person name="Mendez-Garcia C."/>
            <person name="Mesa V."/>
            <person name="Sprenger R.R."/>
            <person name="Richter M."/>
            <person name="Diez M.S."/>
            <person name="Solano J."/>
            <person name="Bargiela R."/>
            <person name="Golyshina O.V."/>
            <person name="Manteca A."/>
            <person name="Ramos J.L."/>
            <person name="Gallego J.R."/>
            <person name="Llorente I."/>
            <person name="Martins Dos Santos V.A."/>
            <person name="Jensen O.N."/>
            <person name="Pelaez A.I."/>
            <person name="Sanchez J."/>
            <person name="Ferrer M."/>
        </authorList>
    </citation>
    <scope>NUCLEOTIDE SEQUENCE</scope>
</reference>
<dbReference type="InterPro" id="IPR008271">
    <property type="entry name" value="Ser/Thr_kinase_AS"/>
</dbReference>
<keyword evidence="1 7" id="KW-0723">Serine/threonine-protein kinase</keyword>
<evidence type="ECO:0000256" key="4">
    <source>
        <dbReference type="ARBA" id="ARBA00022777"/>
    </source>
</evidence>
<keyword evidence="2 7" id="KW-0808">Transferase</keyword>
<dbReference type="SUPFAM" id="SSF56112">
    <property type="entry name" value="Protein kinase-like (PK-like)"/>
    <property type="match status" value="1"/>
</dbReference>
<dbReference type="Pfam" id="PF00069">
    <property type="entry name" value="Pkinase"/>
    <property type="match status" value="1"/>
</dbReference>
<dbReference type="AlphaFoldDB" id="T1CDB2"/>
<gene>
    <name evidence="7" type="ORF">B1A_01732</name>
</gene>
<keyword evidence="3" id="KW-0547">Nucleotide-binding</keyword>
<reference evidence="7" key="1">
    <citation type="submission" date="2013-08" db="EMBL/GenBank/DDBJ databases">
        <authorList>
            <person name="Mendez C."/>
            <person name="Richter M."/>
            <person name="Ferrer M."/>
            <person name="Sanchez J."/>
        </authorList>
    </citation>
    <scope>NUCLEOTIDE SEQUENCE</scope>
</reference>
<keyword evidence="5" id="KW-0067">ATP-binding</keyword>
<evidence type="ECO:0000256" key="3">
    <source>
        <dbReference type="ARBA" id="ARBA00022741"/>
    </source>
</evidence>
<dbReference type="InterPro" id="IPR011009">
    <property type="entry name" value="Kinase-like_dom_sf"/>
</dbReference>
<sequence>PLPSVTVAALGSRLGGVLGYVHERGVVHRDLKPSNILLGADGEAWLSDFGIAQLHDATTITVDGSTMGTVSYMAPEQLDDHQVGPAADIWSLGIVLLECLTGRRVYEGSPSEIVARRVARPLVVPGDLPAPWRLVLRGMLGSRIPHCVQVVRKCPRFSPHPRSTGRGRR</sequence>
<feature type="domain" description="Protein kinase" evidence="6">
    <location>
        <begin position="1"/>
        <end position="169"/>
    </location>
</feature>
<dbReference type="SMART" id="SM00220">
    <property type="entry name" value="S_TKc"/>
    <property type="match status" value="1"/>
</dbReference>
<dbReference type="PROSITE" id="PS00108">
    <property type="entry name" value="PROTEIN_KINASE_ST"/>
    <property type="match status" value="1"/>
</dbReference>
<dbReference type="GO" id="GO:0005524">
    <property type="term" value="F:ATP binding"/>
    <property type="evidence" value="ECO:0007669"/>
    <property type="project" value="UniProtKB-KW"/>
</dbReference>
<evidence type="ECO:0000256" key="1">
    <source>
        <dbReference type="ARBA" id="ARBA00022527"/>
    </source>
</evidence>
<proteinExistence type="predicted"/>
<keyword evidence="4 7" id="KW-0418">Kinase</keyword>
<dbReference type="InterPro" id="IPR000719">
    <property type="entry name" value="Prot_kinase_dom"/>
</dbReference>
<dbReference type="CDD" id="cd14014">
    <property type="entry name" value="STKc_PknB_like"/>
    <property type="match status" value="1"/>
</dbReference>
<dbReference type="EC" id="2.7.-.-" evidence="7"/>
<evidence type="ECO:0000259" key="6">
    <source>
        <dbReference type="PROSITE" id="PS50011"/>
    </source>
</evidence>
<name>T1CDB2_9ZZZZ</name>
<evidence type="ECO:0000256" key="2">
    <source>
        <dbReference type="ARBA" id="ARBA00022679"/>
    </source>
</evidence>
<dbReference type="GO" id="GO:0004674">
    <property type="term" value="F:protein serine/threonine kinase activity"/>
    <property type="evidence" value="ECO:0007669"/>
    <property type="project" value="UniProtKB-KW"/>
</dbReference>
<organism evidence="7">
    <name type="scientific">mine drainage metagenome</name>
    <dbReference type="NCBI Taxonomy" id="410659"/>
    <lineage>
        <taxon>unclassified sequences</taxon>
        <taxon>metagenomes</taxon>
        <taxon>ecological metagenomes</taxon>
    </lineage>
</organism>
<dbReference type="PANTHER" id="PTHR24351">
    <property type="entry name" value="RIBOSOMAL PROTEIN S6 KINASE"/>
    <property type="match status" value="1"/>
</dbReference>
<dbReference type="EMBL" id="AUZX01001314">
    <property type="protein sequence ID" value="EQD79433.1"/>
    <property type="molecule type" value="Genomic_DNA"/>
</dbReference>
<dbReference type="Gene3D" id="1.10.510.10">
    <property type="entry name" value="Transferase(Phosphotransferase) domain 1"/>
    <property type="match status" value="1"/>
</dbReference>
<accession>T1CDB2</accession>
<evidence type="ECO:0000256" key="5">
    <source>
        <dbReference type="ARBA" id="ARBA00022840"/>
    </source>
</evidence>
<protein>
    <submittedName>
        <fullName evidence="7">Serine/threonine protein kinase</fullName>
        <ecNumber evidence="7">2.7.-.-</ecNumber>
    </submittedName>
</protein>
<feature type="non-terminal residue" evidence="7">
    <location>
        <position position="1"/>
    </location>
</feature>